<dbReference type="InterPro" id="IPR010917">
    <property type="entry name" value="TonB_rcpt_CS"/>
</dbReference>
<keyword evidence="8" id="KW-0406">Ion transport</keyword>
<dbReference type="Pfam" id="PF00593">
    <property type="entry name" value="TonB_dep_Rec_b-barrel"/>
    <property type="match status" value="1"/>
</dbReference>
<evidence type="ECO:0000313" key="19">
    <source>
        <dbReference type="EMBL" id="RFF29734.1"/>
    </source>
</evidence>
<evidence type="ECO:0000256" key="1">
    <source>
        <dbReference type="ARBA" id="ARBA00004571"/>
    </source>
</evidence>
<keyword evidence="4" id="KW-0410">Iron transport</keyword>
<evidence type="ECO:0000256" key="5">
    <source>
        <dbReference type="ARBA" id="ARBA00022692"/>
    </source>
</evidence>
<keyword evidence="11 12" id="KW-0998">Cell outer membrane</keyword>
<dbReference type="Gene3D" id="2.40.170.20">
    <property type="entry name" value="TonB-dependent receptor, beta-barrel domain"/>
    <property type="match status" value="1"/>
</dbReference>
<keyword evidence="2 12" id="KW-0813">Transport</keyword>
<evidence type="ECO:0000256" key="14">
    <source>
        <dbReference type="RuleBase" id="RU003357"/>
    </source>
</evidence>
<dbReference type="InterPro" id="IPR039426">
    <property type="entry name" value="TonB-dep_rcpt-like"/>
</dbReference>
<dbReference type="EMBL" id="QUZK01000042">
    <property type="protein sequence ID" value="RFF29734.1"/>
    <property type="molecule type" value="Genomic_DNA"/>
</dbReference>
<feature type="short sequence motif" description="TonB C-terminal box" evidence="13">
    <location>
        <begin position="785"/>
        <end position="802"/>
    </location>
</feature>
<evidence type="ECO:0000259" key="17">
    <source>
        <dbReference type="Pfam" id="PF00593"/>
    </source>
</evidence>
<dbReference type="PANTHER" id="PTHR32552:SF81">
    <property type="entry name" value="TONB-DEPENDENT OUTER MEMBRANE RECEPTOR"/>
    <property type="match status" value="1"/>
</dbReference>
<feature type="domain" description="TonB-dependent receptor plug" evidence="18">
    <location>
        <begin position="66"/>
        <end position="175"/>
    </location>
</feature>
<dbReference type="SUPFAM" id="SSF56935">
    <property type="entry name" value="Porins"/>
    <property type="match status" value="1"/>
</dbReference>
<evidence type="ECO:0000256" key="4">
    <source>
        <dbReference type="ARBA" id="ARBA00022496"/>
    </source>
</evidence>
<dbReference type="PANTHER" id="PTHR32552">
    <property type="entry name" value="FERRICHROME IRON RECEPTOR-RELATED"/>
    <property type="match status" value="1"/>
</dbReference>
<keyword evidence="3 12" id="KW-1134">Transmembrane beta strand</keyword>
<evidence type="ECO:0000256" key="8">
    <source>
        <dbReference type="ARBA" id="ARBA00023065"/>
    </source>
</evidence>
<dbReference type="Proteomes" id="UP000260351">
    <property type="component" value="Unassembled WGS sequence"/>
</dbReference>
<feature type="domain" description="TonB-dependent receptor-like beta-barrel" evidence="17">
    <location>
        <begin position="254"/>
        <end position="756"/>
    </location>
</feature>
<accession>A0A3E1K6U2</accession>
<evidence type="ECO:0000256" key="9">
    <source>
        <dbReference type="ARBA" id="ARBA00023077"/>
    </source>
</evidence>
<feature type="signal peptide" evidence="16">
    <location>
        <begin position="1"/>
        <end position="32"/>
    </location>
</feature>
<comment type="caution">
    <text evidence="19">The sequence shown here is derived from an EMBL/GenBank/DDBJ whole genome shotgun (WGS) entry which is preliminary data.</text>
</comment>
<comment type="similarity">
    <text evidence="12 14">Belongs to the TonB-dependent receptor family.</text>
</comment>
<dbReference type="InterPro" id="IPR000531">
    <property type="entry name" value="Beta-barrel_TonB"/>
</dbReference>
<reference evidence="19 20" key="1">
    <citation type="submission" date="2018-08" db="EMBL/GenBank/DDBJ databases">
        <title>Wenzhouxiangella salilacus sp. nov., a novel bacterium isolated from a saline lake in Xinjiang Province, China.</title>
        <authorList>
            <person name="Han S."/>
        </authorList>
    </citation>
    <scope>NUCLEOTIDE SEQUENCE [LARGE SCALE GENOMIC DNA]</scope>
    <source>
        <strain evidence="19 20">XDB06</strain>
    </source>
</reference>
<dbReference type="RefSeq" id="WP_116651319.1">
    <property type="nucleotide sequence ID" value="NZ_QUZK01000042.1"/>
</dbReference>
<evidence type="ECO:0000256" key="16">
    <source>
        <dbReference type="SAM" id="SignalP"/>
    </source>
</evidence>
<evidence type="ECO:0000256" key="12">
    <source>
        <dbReference type="PROSITE-ProRule" id="PRU01360"/>
    </source>
</evidence>
<evidence type="ECO:0000313" key="20">
    <source>
        <dbReference type="Proteomes" id="UP000260351"/>
    </source>
</evidence>
<name>A0A3E1K6U2_9GAMM</name>
<keyword evidence="10 12" id="KW-0472">Membrane</keyword>
<protein>
    <submittedName>
        <fullName evidence="19">TonB-dependent receptor</fullName>
    </submittedName>
</protein>
<evidence type="ECO:0000256" key="6">
    <source>
        <dbReference type="ARBA" id="ARBA00022729"/>
    </source>
</evidence>
<feature type="compositionally biased region" description="Acidic residues" evidence="15">
    <location>
        <begin position="35"/>
        <end position="50"/>
    </location>
</feature>
<keyword evidence="9 14" id="KW-0798">TonB box</keyword>
<evidence type="ECO:0000256" key="10">
    <source>
        <dbReference type="ARBA" id="ARBA00023136"/>
    </source>
</evidence>
<dbReference type="InterPro" id="IPR018247">
    <property type="entry name" value="EF_Hand_1_Ca_BS"/>
</dbReference>
<dbReference type="InterPro" id="IPR036942">
    <property type="entry name" value="Beta-barrel_TonB_sf"/>
</dbReference>
<evidence type="ECO:0000256" key="15">
    <source>
        <dbReference type="SAM" id="MobiDB-lite"/>
    </source>
</evidence>
<keyword evidence="6 16" id="KW-0732">Signal</keyword>
<dbReference type="GO" id="GO:0006826">
    <property type="term" value="P:iron ion transport"/>
    <property type="evidence" value="ECO:0007669"/>
    <property type="project" value="UniProtKB-KW"/>
</dbReference>
<dbReference type="InterPro" id="IPR012910">
    <property type="entry name" value="Plug_dom"/>
</dbReference>
<dbReference type="Pfam" id="PF07715">
    <property type="entry name" value="Plug"/>
    <property type="match status" value="1"/>
</dbReference>
<dbReference type="CDD" id="cd01347">
    <property type="entry name" value="ligand_gated_channel"/>
    <property type="match status" value="1"/>
</dbReference>
<feature type="region of interest" description="Disordered" evidence="15">
    <location>
        <begin position="31"/>
        <end position="56"/>
    </location>
</feature>
<evidence type="ECO:0000256" key="11">
    <source>
        <dbReference type="ARBA" id="ARBA00023237"/>
    </source>
</evidence>
<keyword evidence="7" id="KW-0408">Iron</keyword>
<evidence type="ECO:0000256" key="13">
    <source>
        <dbReference type="PROSITE-ProRule" id="PRU10144"/>
    </source>
</evidence>
<sequence length="802" mass="87479">MKSLKQSKNSPRLSRLSLAIVLGLAMTTAVSAQDEQSEDNNEGEAAEESTDLGNLEVTARRRTENLRDVPISVTAITGEGLQDAGAQDITYLNQVVPNTTLEVSRGTSNTLTAFIRGIGQQDPVAGFEAGVGIYIDDVYLNRPQAAVLDIYDVQRVEVLRGPQGTLYGRNTIGGAVKYVTKRLGRQPSASVRASVGSYNQADLVVKGETPIGDSFAVGGALATFNRDGFGDNLTTGLDNYNKEVMAARASMEWTPTYNLFVRLSGDYYKDDSNPVGGHRLIPGLFSGAPVLDDVYDSRGGITGENETEQQGLSLLVEYDINPNWLFKSITAWREDDTINQIDFEALPPVDLDVATIYENEQFSQEFQLNYSGENVTGVAGFYYLDANAFGPFDVRLYQTGELIGAPQLNAFTLGDVDTETWSVFADASFDLANMFDLNTGLELSVGGRYTNDKRSSRVLRQNMLGASSWFGGDPIVIATTSDFEGSDTFNEFTPRASLAWQPTTNQNFYVSWSQGFKGGSFDPRGLTTAAPDFNGDGTVSEDEVFEFMRFEPETVDTYEIGAKSSFADGRVNTSLAFFYSDYTDIQVPGSIGVDNNGDGIADTFAGVTTNAGAATVQGVEFEMNALLGRNMAAQGDALTTMLTLGYIDAEYDEFITSVTNPATGETALEDVSDQRVFQNTPDWTGHWNMRYDTPMSLFGSDGLFSIIGAWSYRGETNQFEVPSQFLDQDAYSLYDLHLIWERNDGRYQIGLHGRNLSDEQYKTSGYVFATPDGSASTLGLEGVMNAFYGPPRTVTLTATVNF</sequence>
<dbReference type="PROSITE" id="PS01156">
    <property type="entry name" value="TONB_DEPENDENT_REC_2"/>
    <property type="match status" value="1"/>
</dbReference>
<dbReference type="GO" id="GO:0009279">
    <property type="term" value="C:cell outer membrane"/>
    <property type="evidence" value="ECO:0007669"/>
    <property type="project" value="UniProtKB-SubCell"/>
</dbReference>
<evidence type="ECO:0000256" key="2">
    <source>
        <dbReference type="ARBA" id="ARBA00022448"/>
    </source>
</evidence>
<dbReference type="OrthoDB" id="5987490at2"/>
<evidence type="ECO:0000256" key="3">
    <source>
        <dbReference type="ARBA" id="ARBA00022452"/>
    </source>
</evidence>
<keyword evidence="20" id="KW-1185">Reference proteome</keyword>
<organism evidence="19 20">
    <name type="scientific">Wenzhouxiangella sediminis</name>
    <dbReference type="NCBI Taxonomy" id="1792836"/>
    <lineage>
        <taxon>Bacteria</taxon>
        <taxon>Pseudomonadati</taxon>
        <taxon>Pseudomonadota</taxon>
        <taxon>Gammaproteobacteria</taxon>
        <taxon>Chromatiales</taxon>
        <taxon>Wenzhouxiangellaceae</taxon>
        <taxon>Wenzhouxiangella</taxon>
    </lineage>
</organism>
<keyword evidence="19" id="KW-0675">Receptor</keyword>
<evidence type="ECO:0000259" key="18">
    <source>
        <dbReference type="Pfam" id="PF07715"/>
    </source>
</evidence>
<dbReference type="PROSITE" id="PS00018">
    <property type="entry name" value="EF_HAND_1"/>
    <property type="match status" value="1"/>
</dbReference>
<proteinExistence type="inferred from homology"/>
<comment type="subcellular location">
    <subcellularLocation>
        <location evidence="1 12">Cell outer membrane</location>
        <topology evidence="1 12">Multi-pass membrane protein</topology>
    </subcellularLocation>
</comment>
<gene>
    <name evidence="19" type="ORF">DZC52_11695</name>
</gene>
<evidence type="ECO:0000256" key="7">
    <source>
        <dbReference type="ARBA" id="ARBA00023004"/>
    </source>
</evidence>
<dbReference type="PROSITE" id="PS52016">
    <property type="entry name" value="TONB_DEPENDENT_REC_3"/>
    <property type="match status" value="1"/>
</dbReference>
<feature type="chain" id="PRO_5017574608" evidence="16">
    <location>
        <begin position="33"/>
        <end position="802"/>
    </location>
</feature>
<keyword evidence="5 12" id="KW-0812">Transmembrane</keyword>
<dbReference type="AlphaFoldDB" id="A0A3E1K6U2"/>